<evidence type="ECO:0000313" key="2">
    <source>
        <dbReference type="EMBL" id="KAK3048443.1"/>
    </source>
</evidence>
<comment type="caution">
    <text evidence="2">The sequence shown here is derived from an EMBL/GenBank/DDBJ whole genome shotgun (WGS) entry which is preliminary data.</text>
</comment>
<dbReference type="EMBL" id="JAWDJX010000049">
    <property type="protein sequence ID" value="KAK3048443.1"/>
    <property type="molecule type" value="Genomic_DNA"/>
</dbReference>
<evidence type="ECO:0000313" key="3">
    <source>
        <dbReference type="Proteomes" id="UP001271007"/>
    </source>
</evidence>
<organism evidence="2 3">
    <name type="scientific">Extremus antarcticus</name>
    <dbReference type="NCBI Taxonomy" id="702011"/>
    <lineage>
        <taxon>Eukaryota</taxon>
        <taxon>Fungi</taxon>
        <taxon>Dikarya</taxon>
        <taxon>Ascomycota</taxon>
        <taxon>Pezizomycotina</taxon>
        <taxon>Dothideomycetes</taxon>
        <taxon>Dothideomycetidae</taxon>
        <taxon>Mycosphaerellales</taxon>
        <taxon>Extremaceae</taxon>
        <taxon>Extremus</taxon>
    </lineage>
</organism>
<protein>
    <submittedName>
        <fullName evidence="2">Uncharacterized protein</fullName>
    </submittedName>
</protein>
<feature type="region of interest" description="Disordered" evidence="1">
    <location>
        <begin position="1"/>
        <end position="25"/>
    </location>
</feature>
<gene>
    <name evidence="2" type="ORF">LTR09_010274</name>
</gene>
<dbReference type="Proteomes" id="UP001271007">
    <property type="component" value="Unassembled WGS sequence"/>
</dbReference>
<feature type="region of interest" description="Disordered" evidence="1">
    <location>
        <begin position="58"/>
        <end position="90"/>
    </location>
</feature>
<keyword evidence="3" id="KW-1185">Reference proteome</keyword>
<accession>A0AAJ0G8U6</accession>
<proteinExistence type="predicted"/>
<reference evidence="2" key="1">
    <citation type="submission" date="2023-04" db="EMBL/GenBank/DDBJ databases">
        <title>Black Yeasts Isolated from many extreme environments.</title>
        <authorList>
            <person name="Coleine C."/>
            <person name="Stajich J.E."/>
            <person name="Selbmann L."/>
        </authorList>
    </citation>
    <scope>NUCLEOTIDE SEQUENCE</scope>
    <source>
        <strain evidence="2">CCFEE 5312</strain>
    </source>
</reference>
<dbReference type="AlphaFoldDB" id="A0AAJ0G8U6"/>
<evidence type="ECO:0000256" key="1">
    <source>
        <dbReference type="SAM" id="MobiDB-lite"/>
    </source>
</evidence>
<sequence length="90" mass="10309">MAFRQPAGQDDDDPAAPSSLHMKSSKEDELYNIHMVVKDHRAGLACHQQHLDLVFEPGSLDRPQKQQYGNKYHDNRSKTVVIPEQTNNWP</sequence>
<name>A0AAJ0G8U6_9PEZI</name>